<gene>
    <name evidence="1" type="ORF">K2173_022758</name>
</gene>
<protein>
    <submittedName>
        <fullName evidence="1">Uncharacterized protein</fullName>
    </submittedName>
</protein>
<dbReference type="InterPro" id="IPR012442">
    <property type="entry name" value="DUF1645_plant"/>
</dbReference>
<accession>A0AAV8SMJ6</accession>
<keyword evidence="2" id="KW-1185">Reference proteome</keyword>
<evidence type="ECO:0000313" key="2">
    <source>
        <dbReference type="Proteomes" id="UP001159364"/>
    </source>
</evidence>
<proteinExistence type="predicted"/>
<name>A0AAV8SMJ6_9ROSI</name>
<dbReference type="AlphaFoldDB" id="A0AAV8SMJ6"/>
<dbReference type="PANTHER" id="PTHR33095:SF23">
    <property type="entry name" value="DUF1645 FAMILY PROTEIN"/>
    <property type="match status" value="1"/>
</dbReference>
<dbReference type="PANTHER" id="PTHR33095">
    <property type="entry name" value="OS07G0619500 PROTEIN"/>
    <property type="match status" value="1"/>
</dbReference>
<organism evidence="1 2">
    <name type="scientific">Erythroxylum novogranatense</name>
    <dbReference type="NCBI Taxonomy" id="1862640"/>
    <lineage>
        <taxon>Eukaryota</taxon>
        <taxon>Viridiplantae</taxon>
        <taxon>Streptophyta</taxon>
        <taxon>Embryophyta</taxon>
        <taxon>Tracheophyta</taxon>
        <taxon>Spermatophyta</taxon>
        <taxon>Magnoliopsida</taxon>
        <taxon>eudicotyledons</taxon>
        <taxon>Gunneridae</taxon>
        <taxon>Pentapetalae</taxon>
        <taxon>rosids</taxon>
        <taxon>fabids</taxon>
        <taxon>Malpighiales</taxon>
        <taxon>Erythroxylaceae</taxon>
        <taxon>Erythroxylum</taxon>
    </lineage>
</organism>
<evidence type="ECO:0000313" key="1">
    <source>
        <dbReference type="EMBL" id="KAJ8753517.1"/>
    </source>
</evidence>
<dbReference type="Proteomes" id="UP001159364">
    <property type="component" value="Linkage Group LG10"/>
</dbReference>
<sequence>MAGPLIIHSPTSPSINSHCSENIADIAARVVREIAGEDYQDVDDHGVFPWNRDLERRFLADRVEEISRRNNDNEEDEDEEEEEFEFAVVPREADGSPITADEIFYNGQIRPVYPLFNTDLLLEKEEQNSSKTTRNLNQMTTTTKSKRSKLKKLFDEEKDWSCSSSEAEELDGLPKGTYCVWAPRTVAEVRSPEKCDKSNSTGSSSKKWRLRDLVFGSSSERKDAFVLKRLVKRHSFLPYRQDLIFSSNGNRMVGRV</sequence>
<dbReference type="Pfam" id="PF07816">
    <property type="entry name" value="DUF1645"/>
    <property type="match status" value="1"/>
</dbReference>
<reference evidence="1 2" key="1">
    <citation type="submission" date="2021-09" db="EMBL/GenBank/DDBJ databases">
        <title>Genomic insights and catalytic innovation underlie evolution of tropane alkaloids biosynthesis.</title>
        <authorList>
            <person name="Wang Y.-J."/>
            <person name="Tian T."/>
            <person name="Huang J.-P."/>
            <person name="Huang S.-X."/>
        </authorList>
    </citation>
    <scope>NUCLEOTIDE SEQUENCE [LARGE SCALE GENOMIC DNA]</scope>
    <source>
        <strain evidence="1">KIB-2018</strain>
        <tissue evidence="1">Leaf</tissue>
    </source>
</reference>
<dbReference type="EMBL" id="JAIWQS010000010">
    <property type="protein sequence ID" value="KAJ8753517.1"/>
    <property type="molecule type" value="Genomic_DNA"/>
</dbReference>
<comment type="caution">
    <text evidence="1">The sequence shown here is derived from an EMBL/GenBank/DDBJ whole genome shotgun (WGS) entry which is preliminary data.</text>
</comment>